<dbReference type="OrthoDB" id="1726258at2759"/>
<dbReference type="Proteomes" id="UP000325315">
    <property type="component" value="Unassembled WGS sequence"/>
</dbReference>
<organism evidence="1 2">
    <name type="scientific">Gossypium australe</name>
    <dbReference type="NCBI Taxonomy" id="47621"/>
    <lineage>
        <taxon>Eukaryota</taxon>
        <taxon>Viridiplantae</taxon>
        <taxon>Streptophyta</taxon>
        <taxon>Embryophyta</taxon>
        <taxon>Tracheophyta</taxon>
        <taxon>Spermatophyta</taxon>
        <taxon>Magnoliopsida</taxon>
        <taxon>eudicotyledons</taxon>
        <taxon>Gunneridae</taxon>
        <taxon>Pentapetalae</taxon>
        <taxon>rosids</taxon>
        <taxon>malvids</taxon>
        <taxon>Malvales</taxon>
        <taxon>Malvaceae</taxon>
        <taxon>Malvoideae</taxon>
        <taxon>Gossypium</taxon>
    </lineage>
</organism>
<name>A0A5B6VDI6_9ROSI</name>
<accession>A0A5B6VDI6</accession>
<proteinExistence type="predicted"/>
<dbReference type="EMBL" id="SMMG02000007">
    <property type="protein sequence ID" value="KAA3467162.1"/>
    <property type="molecule type" value="Genomic_DNA"/>
</dbReference>
<evidence type="ECO:0000313" key="1">
    <source>
        <dbReference type="EMBL" id="KAA3467162.1"/>
    </source>
</evidence>
<reference evidence="2" key="1">
    <citation type="journal article" date="2019" name="Plant Biotechnol. J.">
        <title>Genome sequencing of the Australian wild diploid species Gossypium australe highlights disease resistance and delayed gland morphogenesis.</title>
        <authorList>
            <person name="Cai Y."/>
            <person name="Cai X."/>
            <person name="Wang Q."/>
            <person name="Wang P."/>
            <person name="Zhang Y."/>
            <person name="Cai C."/>
            <person name="Xu Y."/>
            <person name="Wang K."/>
            <person name="Zhou Z."/>
            <person name="Wang C."/>
            <person name="Geng S."/>
            <person name="Li B."/>
            <person name="Dong Q."/>
            <person name="Hou Y."/>
            <person name="Wang H."/>
            <person name="Ai P."/>
            <person name="Liu Z."/>
            <person name="Yi F."/>
            <person name="Sun M."/>
            <person name="An G."/>
            <person name="Cheng J."/>
            <person name="Zhang Y."/>
            <person name="Shi Q."/>
            <person name="Xie Y."/>
            <person name="Shi X."/>
            <person name="Chang Y."/>
            <person name="Huang F."/>
            <person name="Chen Y."/>
            <person name="Hong S."/>
            <person name="Mi L."/>
            <person name="Sun Q."/>
            <person name="Zhang L."/>
            <person name="Zhou B."/>
            <person name="Peng R."/>
            <person name="Zhang X."/>
            <person name="Liu F."/>
        </authorList>
    </citation>
    <scope>NUCLEOTIDE SEQUENCE [LARGE SCALE GENOMIC DNA]</scope>
    <source>
        <strain evidence="2">cv. PA1801</strain>
    </source>
</reference>
<gene>
    <name evidence="1" type="ORF">EPI10_002200</name>
</gene>
<evidence type="ECO:0000313" key="2">
    <source>
        <dbReference type="Proteomes" id="UP000325315"/>
    </source>
</evidence>
<keyword evidence="2" id="KW-1185">Reference proteome</keyword>
<comment type="caution">
    <text evidence="1">The sequence shown here is derived from an EMBL/GenBank/DDBJ whole genome shotgun (WGS) entry which is preliminary data.</text>
</comment>
<dbReference type="AlphaFoldDB" id="A0A5B6VDI6"/>
<protein>
    <submittedName>
        <fullName evidence="1">Uncharacterized protein</fullName>
    </submittedName>
</protein>
<sequence length="139" mass="15705">MANMIMVSLNMNTSQIQLAIYVSVSTISGSTKIIEGSGRANILLPKRTKFEINDALYSPKSERNLLSFKDIRHSGYHIKIISEGNDEYLQITSLIQQNKNILVKLSALSSGLYYTRISTIIAHAIINQKFTDNFIIWHD</sequence>